<keyword evidence="5" id="KW-1185">Reference proteome</keyword>
<dbReference type="EMBL" id="PVTJ01000009">
    <property type="protein sequence ID" value="PRY56434.1"/>
    <property type="molecule type" value="Genomic_DNA"/>
</dbReference>
<dbReference type="PANTHER" id="PTHR37813:SF1">
    <property type="entry name" value="FELS-2 PROPHAGE PROTEIN"/>
    <property type="match status" value="1"/>
</dbReference>
<dbReference type="OrthoDB" id="2183194at2"/>
<dbReference type="PANTHER" id="PTHR37813">
    <property type="entry name" value="FELS-2 PROPHAGE PROTEIN"/>
    <property type="match status" value="1"/>
</dbReference>
<dbReference type="RefSeq" id="WP_146148185.1">
    <property type="nucleotide sequence ID" value="NZ_PVTJ01000009.1"/>
</dbReference>
<dbReference type="Pfam" id="PF10145">
    <property type="entry name" value="PhageMin_Tail"/>
    <property type="match status" value="1"/>
</dbReference>
<gene>
    <name evidence="4" type="ORF">B0I28_10983</name>
</gene>
<evidence type="ECO:0000259" key="3">
    <source>
        <dbReference type="Pfam" id="PF10145"/>
    </source>
</evidence>
<feature type="domain" description="Phage tail tape measure protein" evidence="3">
    <location>
        <begin position="96"/>
        <end position="296"/>
    </location>
</feature>
<evidence type="ECO:0000313" key="5">
    <source>
        <dbReference type="Proteomes" id="UP000238176"/>
    </source>
</evidence>
<feature type="coiled-coil region" evidence="2">
    <location>
        <begin position="620"/>
        <end position="664"/>
    </location>
</feature>
<evidence type="ECO:0000256" key="1">
    <source>
        <dbReference type="ARBA" id="ARBA00022612"/>
    </source>
</evidence>
<proteinExistence type="predicted"/>
<organism evidence="4 5">
    <name type="scientific">Glycomyces artemisiae</name>
    <dbReference type="NCBI Taxonomy" id="1076443"/>
    <lineage>
        <taxon>Bacteria</taxon>
        <taxon>Bacillati</taxon>
        <taxon>Actinomycetota</taxon>
        <taxon>Actinomycetes</taxon>
        <taxon>Glycomycetales</taxon>
        <taxon>Glycomycetaceae</taxon>
        <taxon>Glycomyces</taxon>
    </lineage>
</organism>
<protein>
    <submittedName>
        <fullName evidence="4">TP901 family phage tail tape measure protein</fullName>
    </submittedName>
</protein>
<dbReference type="Proteomes" id="UP000238176">
    <property type="component" value="Unassembled WGS sequence"/>
</dbReference>
<accession>A0A2T0UEY2</accession>
<keyword evidence="2" id="KW-0175">Coiled coil</keyword>
<name>A0A2T0UEY2_9ACTN</name>
<evidence type="ECO:0000313" key="4">
    <source>
        <dbReference type="EMBL" id="PRY56434.1"/>
    </source>
</evidence>
<dbReference type="AlphaFoldDB" id="A0A2T0UEY2"/>
<sequence>MANRTVTVGLRMQMASAIGAVRGYRQEWIKARDELHKNMLDHRQATRDLADTAQKTGAVMVGAVALAVVKSAEFEAQMSAVNAALRESDENMQRLREAALAAGKDTKYSAVEAAQAIEELGKAGVGTEDILSGGLNGALALAASGNLEVAKAAEIAAIAMQQFGLSGSQIPHVADLLSAGAGKSLGSVEDLGAALQQSGLVANQFGISIEDTTGALAAFAAAGLIGSDSGTSLKTMLTMLANPSKESAELMEQLGINAYDAAGQFVGLTDLAGQLQTKMGGLTQAQRDQALAQIFGTDALRAANVLYEEGAAGIRDWTLAVSDSGYASEVAAARMDNLKGDAERLASTVESTLVGAGSGANDVLRTLTQTTTGLVEQFSTLPGPVQTSLLTITGLGGAGLIAAGGLAKLVVSAAETREAIAELQRNGSKADRTMMRVAKGAGIASAAIATIGVGNTALARDVTYDLENLTKALEKYGKTGEATGEASKLWGDDLGLLSNDLNVLEKSWYDVTGTAIAAGVEWATFANAWSDDTVSQAKDRIDGLDQALADMVASGNGDQAAAAFSRIAQMAEAEGVSIDEVKQGLPLYQAAMENAIQPTEDVSAATRIYADSLGVVPELAEEAQAGITQFEEALKTLTDTLFGVEEAEDRVATLVNQAKEAFAENGGAVTGNTEAALANRETLRSLITAYMDQILAVAEATGSQEEAMGVAEDLEGQFRSLAGQLGLSEEQVDDYAAAFDDIPSLVQTTVRTTYEYRYVTVKPSGPSGLAVPGLADGGYFGYADGGAVQRYPKGGAVYGAGGPRTDSINAKLSTGEFVVNAFATRRNRMLLEAINANQFNWSDLAAGGSMRQAAYGAPMGAMSFSDGRVIVEFRFQGAADSFTRAIRDAAYLHGQGNVQYAFGTS</sequence>
<evidence type="ECO:0000256" key="2">
    <source>
        <dbReference type="SAM" id="Coils"/>
    </source>
</evidence>
<dbReference type="InterPro" id="IPR010090">
    <property type="entry name" value="Phage_tape_meas"/>
</dbReference>
<keyword evidence="1" id="KW-1188">Viral release from host cell</keyword>
<comment type="caution">
    <text evidence="4">The sequence shown here is derived from an EMBL/GenBank/DDBJ whole genome shotgun (WGS) entry which is preliminary data.</text>
</comment>
<dbReference type="NCBIfam" id="TIGR01760">
    <property type="entry name" value="tape_meas_TP901"/>
    <property type="match status" value="1"/>
</dbReference>
<reference evidence="4 5" key="1">
    <citation type="submission" date="2018-03" db="EMBL/GenBank/DDBJ databases">
        <title>Genomic Encyclopedia of Type Strains, Phase III (KMG-III): the genomes of soil and plant-associated and newly described type strains.</title>
        <authorList>
            <person name="Whitman W."/>
        </authorList>
    </citation>
    <scope>NUCLEOTIDE SEQUENCE [LARGE SCALE GENOMIC DNA]</scope>
    <source>
        <strain evidence="4 5">CGMCC 4.7067</strain>
    </source>
</reference>